<keyword evidence="1" id="KW-0479">Metal-binding</keyword>
<name>A0AA92TUB8_9BACT</name>
<gene>
    <name evidence="6" type="ORF">DWW35_00645</name>
</gene>
<protein>
    <recommendedName>
        <fullName evidence="5">4Fe-4S ferredoxin-type domain-containing protein</fullName>
    </recommendedName>
</protein>
<evidence type="ECO:0000256" key="4">
    <source>
        <dbReference type="SAM" id="Phobius"/>
    </source>
</evidence>
<dbReference type="Pfam" id="PF00037">
    <property type="entry name" value="Fer4"/>
    <property type="match status" value="1"/>
</dbReference>
<evidence type="ECO:0000256" key="1">
    <source>
        <dbReference type="ARBA" id="ARBA00022723"/>
    </source>
</evidence>
<sequence length="145" mass="16427">MRMFCIKIVSLHSINNDIMNIKNIHLAYYSACGCAILSQISKMSAVSRLMVNGNRPYRDTKPIPLHPEGSKEKCTSCHACAKMCPADAIDMDKPYKTDEKKCIFASISYFCCRRCEAMSIKMPSILIFVAFLFPISEFYSTFVPE</sequence>
<keyword evidence="3" id="KW-0411">Iron-sulfur</keyword>
<evidence type="ECO:0000313" key="6">
    <source>
        <dbReference type="EMBL" id="RGV01743.1"/>
    </source>
</evidence>
<dbReference type="GO" id="GO:0046872">
    <property type="term" value="F:metal ion binding"/>
    <property type="evidence" value="ECO:0007669"/>
    <property type="project" value="UniProtKB-KW"/>
</dbReference>
<evidence type="ECO:0000313" key="7">
    <source>
        <dbReference type="Proteomes" id="UP000285236"/>
    </source>
</evidence>
<evidence type="ECO:0000259" key="5">
    <source>
        <dbReference type="PROSITE" id="PS51379"/>
    </source>
</evidence>
<dbReference type="AlphaFoldDB" id="A0AA92TUB8"/>
<dbReference type="PROSITE" id="PS00198">
    <property type="entry name" value="4FE4S_FER_1"/>
    <property type="match status" value="1"/>
</dbReference>
<dbReference type="Gene3D" id="3.30.70.20">
    <property type="match status" value="1"/>
</dbReference>
<feature type="transmembrane region" description="Helical" evidence="4">
    <location>
        <begin position="123"/>
        <end position="142"/>
    </location>
</feature>
<dbReference type="PROSITE" id="PS51257">
    <property type="entry name" value="PROKAR_LIPOPROTEIN"/>
    <property type="match status" value="1"/>
</dbReference>
<comment type="caution">
    <text evidence="6">The sequence shown here is derived from an EMBL/GenBank/DDBJ whole genome shotgun (WGS) entry which is preliminary data.</text>
</comment>
<feature type="domain" description="4Fe-4S ferredoxin-type" evidence="5">
    <location>
        <begin position="65"/>
        <end position="94"/>
    </location>
</feature>
<evidence type="ECO:0000256" key="2">
    <source>
        <dbReference type="ARBA" id="ARBA00023004"/>
    </source>
</evidence>
<accession>A0AA92TUB8</accession>
<keyword evidence="2" id="KW-0408">Iron</keyword>
<proteinExistence type="predicted"/>
<dbReference type="InterPro" id="IPR017896">
    <property type="entry name" value="4Fe4S_Fe-S-bd"/>
</dbReference>
<dbReference type="PROSITE" id="PS51379">
    <property type="entry name" value="4FE4S_FER_2"/>
    <property type="match status" value="1"/>
</dbReference>
<keyword evidence="4" id="KW-1133">Transmembrane helix</keyword>
<dbReference type="InterPro" id="IPR017900">
    <property type="entry name" value="4Fe4S_Fe_S_CS"/>
</dbReference>
<evidence type="ECO:0000256" key="3">
    <source>
        <dbReference type="ARBA" id="ARBA00023014"/>
    </source>
</evidence>
<organism evidence="6 7">
    <name type="scientific">Segatella copri</name>
    <dbReference type="NCBI Taxonomy" id="165179"/>
    <lineage>
        <taxon>Bacteria</taxon>
        <taxon>Pseudomonadati</taxon>
        <taxon>Bacteroidota</taxon>
        <taxon>Bacteroidia</taxon>
        <taxon>Bacteroidales</taxon>
        <taxon>Prevotellaceae</taxon>
        <taxon>Segatella</taxon>
    </lineage>
</organism>
<reference evidence="6 7" key="1">
    <citation type="submission" date="2018-08" db="EMBL/GenBank/DDBJ databases">
        <title>A genome reference for cultivated species of the human gut microbiota.</title>
        <authorList>
            <person name="Zou Y."/>
            <person name="Xue W."/>
            <person name="Luo G."/>
        </authorList>
    </citation>
    <scope>NUCLEOTIDE SEQUENCE [LARGE SCALE GENOMIC DNA]</scope>
    <source>
        <strain evidence="6 7">AF15-25</strain>
    </source>
</reference>
<dbReference type="Proteomes" id="UP000285236">
    <property type="component" value="Unassembled WGS sequence"/>
</dbReference>
<keyword evidence="4" id="KW-0812">Transmembrane</keyword>
<dbReference type="SUPFAM" id="SSF54862">
    <property type="entry name" value="4Fe-4S ferredoxins"/>
    <property type="match status" value="1"/>
</dbReference>
<dbReference type="GO" id="GO:0051536">
    <property type="term" value="F:iron-sulfur cluster binding"/>
    <property type="evidence" value="ECO:0007669"/>
    <property type="project" value="UniProtKB-KW"/>
</dbReference>
<keyword evidence="4" id="KW-0472">Membrane</keyword>
<dbReference type="EMBL" id="QRYP01000001">
    <property type="protein sequence ID" value="RGV01743.1"/>
    <property type="molecule type" value="Genomic_DNA"/>
</dbReference>